<evidence type="ECO:0000256" key="11">
    <source>
        <dbReference type="SAM" id="SignalP"/>
    </source>
</evidence>
<keyword evidence="7" id="KW-0472">Membrane</keyword>
<evidence type="ECO:0000256" key="2">
    <source>
        <dbReference type="ARBA" id="ARBA00009141"/>
    </source>
</evidence>
<dbReference type="InterPro" id="IPR021720">
    <property type="entry name" value="Malectin_dom"/>
</dbReference>
<protein>
    <recommendedName>
        <fullName evidence="12">Malectin domain-containing protein</fullName>
    </recommendedName>
</protein>
<proteinExistence type="inferred from homology"/>
<dbReference type="Proteomes" id="UP001196413">
    <property type="component" value="Unassembled WGS sequence"/>
</dbReference>
<keyword evidence="9" id="KW-0119">Carbohydrate metabolism</keyword>
<dbReference type="InterPro" id="IPR039155">
    <property type="entry name" value="MLEC"/>
</dbReference>
<evidence type="ECO:0000256" key="9">
    <source>
        <dbReference type="ARBA" id="ARBA00023277"/>
    </source>
</evidence>
<organism evidence="13 14">
    <name type="scientific">Parelaphostrongylus tenuis</name>
    <name type="common">Meningeal worm</name>
    <dbReference type="NCBI Taxonomy" id="148309"/>
    <lineage>
        <taxon>Eukaryota</taxon>
        <taxon>Metazoa</taxon>
        <taxon>Ecdysozoa</taxon>
        <taxon>Nematoda</taxon>
        <taxon>Chromadorea</taxon>
        <taxon>Rhabditida</taxon>
        <taxon>Rhabditina</taxon>
        <taxon>Rhabditomorpha</taxon>
        <taxon>Strongyloidea</taxon>
        <taxon>Metastrongylidae</taxon>
        <taxon>Parelaphostrongylus</taxon>
    </lineage>
</organism>
<evidence type="ECO:0000256" key="10">
    <source>
        <dbReference type="SAM" id="MobiDB-lite"/>
    </source>
</evidence>
<comment type="subcellular location">
    <subcellularLocation>
        <location evidence="1">Endoplasmic reticulum membrane</location>
        <topology evidence="1">Single-pass type I membrane protein</topology>
    </subcellularLocation>
</comment>
<keyword evidence="14" id="KW-1185">Reference proteome</keyword>
<evidence type="ECO:0000256" key="3">
    <source>
        <dbReference type="ARBA" id="ARBA00022692"/>
    </source>
</evidence>
<feature type="signal peptide" evidence="11">
    <location>
        <begin position="1"/>
        <end position="19"/>
    </location>
</feature>
<dbReference type="Pfam" id="PF11721">
    <property type="entry name" value="Malectin"/>
    <property type="match status" value="1"/>
</dbReference>
<evidence type="ECO:0000313" key="14">
    <source>
        <dbReference type="Proteomes" id="UP001196413"/>
    </source>
</evidence>
<dbReference type="AlphaFoldDB" id="A0AAD5MBL7"/>
<accession>A0AAD5MBL7</accession>
<comment type="similarity">
    <text evidence="2">Belongs to the malectin family.</text>
</comment>
<comment type="caution">
    <text evidence="13">The sequence shown here is derived from an EMBL/GenBank/DDBJ whole genome shotgun (WGS) entry which is preliminary data.</text>
</comment>
<gene>
    <name evidence="13" type="ORF">KIN20_009751</name>
</gene>
<evidence type="ECO:0000256" key="7">
    <source>
        <dbReference type="ARBA" id="ARBA00023136"/>
    </source>
</evidence>
<dbReference type="GO" id="GO:0005789">
    <property type="term" value="C:endoplasmic reticulum membrane"/>
    <property type="evidence" value="ECO:0007669"/>
    <property type="project" value="UniProtKB-SubCell"/>
</dbReference>
<evidence type="ECO:0000313" key="13">
    <source>
        <dbReference type="EMBL" id="KAJ1353178.1"/>
    </source>
</evidence>
<feature type="domain" description="Malectin" evidence="12">
    <location>
        <begin position="58"/>
        <end position="147"/>
    </location>
</feature>
<sequence>MFPSSTILFLILAIYLLSAESPDVSKESSETPSTSDPSTESSEASNSSAEPPDLSKRVLYAVNCGGERHVGAYGIVYEHDGSTSGIASDHGSRYLFPNAPREDRKLYETERYDFGDLVYKFDIKGDGAYVVILKFSEVYFERPGMKISCLMITPECQPNMYSGSSPVKAIKA</sequence>
<evidence type="ECO:0000256" key="5">
    <source>
        <dbReference type="ARBA" id="ARBA00022824"/>
    </source>
</evidence>
<keyword evidence="8" id="KW-0325">Glycoprotein</keyword>
<keyword evidence="3" id="KW-0812">Transmembrane</keyword>
<evidence type="ECO:0000256" key="4">
    <source>
        <dbReference type="ARBA" id="ARBA00022729"/>
    </source>
</evidence>
<dbReference type="EMBL" id="JAHQIW010001623">
    <property type="protein sequence ID" value="KAJ1353178.1"/>
    <property type="molecule type" value="Genomic_DNA"/>
</dbReference>
<reference evidence="13" key="1">
    <citation type="submission" date="2021-06" db="EMBL/GenBank/DDBJ databases">
        <title>Parelaphostrongylus tenuis whole genome reference sequence.</title>
        <authorList>
            <person name="Garwood T.J."/>
            <person name="Larsen P.A."/>
            <person name="Fountain-Jones N.M."/>
            <person name="Garbe J.R."/>
            <person name="Macchietto M.G."/>
            <person name="Kania S.A."/>
            <person name="Gerhold R.W."/>
            <person name="Richards J.E."/>
            <person name="Wolf T.M."/>
        </authorList>
    </citation>
    <scope>NUCLEOTIDE SEQUENCE</scope>
    <source>
        <strain evidence="13">MNPRO001-30</strain>
        <tissue evidence="13">Meninges</tissue>
    </source>
</reference>
<dbReference type="PANTHER" id="PTHR13460:SF0">
    <property type="entry name" value="MALECTIN"/>
    <property type="match status" value="1"/>
</dbReference>
<feature type="chain" id="PRO_5042039762" description="Malectin domain-containing protein" evidence="11">
    <location>
        <begin position="20"/>
        <end position="172"/>
    </location>
</feature>
<evidence type="ECO:0000256" key="8">
    <source>
        <dbReference type="ARBA" id="ARBA00023180"/>
    </source>
</evidence>
<evidence type="ECO:0000256" key="1">
    <source>
        <dbReference type="ARBA" id="ARBA00004115"/>
    </source>
</evidence>
<feature type="compositionally biased region" description="Low complexity" evidence="10">
    <location>
        <begin position="30"/>
        <end position="52"/>
    </location>
</feature>
<feature type="region of interest" description="Disordered" evidence="10">
    <location>
        <begin position="23"/>
        <end position="52"/>
    </location>
</feature>
<keyword evidence="4 11" id="KW-0732">Signal</keyword>
<keyword evidence="5" id="KW-0256">Endoplasmic reticulum</keyword>
<dbReference type="Gene3D" id="2.60.120.430">
    <property type="entry name" value="Galactose-binding lectin"/>
    <property type="match status" value="1"/>
</dbReference>
<evidence type="ECO:0000256" key="6">
    <source>
        <dbReference type="ARBA" id="ARBA00022989"/>
    </source>
</evidence>
<evidence type="ECO:0000259" key="12">
    <source>
        <dbReference type="Pfam" id="PF11721"/>
    </source>
</evidence>
<dbReference type="PANTHER" id="PTHR13460">
    <property type="match status" value="1"/>
</dbReference>
<dbReference type="GO" id="GO:0030246">
    <property type="term" value="F:carbohydrate binding"/>
    <property type="evidence" value="ECO:0007669"/>
    <property type="project" value="InterPro"/>
</dbReference>
<name>A0AAD5MBL7_PARTN</name>
<keyword evidence="6" id="KW-1133">Transmembrane helix</keyword>